<dbReference type="Proteomes" id="UP000216454">
    <property type="component" value="Unassembled WGS sequence"/>
</dbReference>
<organism evidence="1 2">
    <name type="scientific">Pseudoscardovia suis</name>
    <dbReference type="NCBI Taxonomy" id="987063"/>
    <lineage>
        <taxon>Bacteria</taxon>
        <taxon>Bacillati</taxon>
        <taxon>Actinomycetota</taxon>
        <taxon>Actinomycetes</taxon>
        <taxon>Bifidobacteriales</taxon>
        <taxon>Bifidobacteriaceae</taxon>
        <taxon>Pseudoscardovia</taxon>
    </lineage>
</organism>
<accession>A0A261ERN7</accession>
<comment type="caution">
    <text evidence="1">The sequence shown here is derived from an EMBL/GenBank/DDBJ whole genome shotgun (WGS) entry which is preliminary data.</text>
</comment>
<evidence type="ECO:0000313" key="1">
    <source>
        <dbReference type="EMBL" id="OZG49523.1"/>
    </source>
</evidence>
<keyword evidence="2" id="KW-1185">Reference proteome</keyword>
<dbReference type="SMART" id="SM00671">
    <property type="entry name" value="SEL1"/>
    <property type="match status" value="2"/>
</dbReference>
<sequence length="312" mass="35010">MTLDEFVNVFCTPECIEQCRDAMAGASPERHEWHEGMPSLSALRFHRLCEEITVGDDAESKRRTWSAYVRRRMREGDRHALDLEVLYRCDDLGRSFPFNDPIDSVGAMNDLWELCRGAGASARAHACVTLAGLIDNVPQDYRDLLECPGVVVLLCKGSDLHDARASFELGRLFASGTHLSPNARQAHRYFERAAREGMAHAWMYVAMDYCNGFGVEVDPDKMIDAFMEGEMHGDYTSCMMLGHLFSRGCPGSRLAGQPDMEQAHEFYAEALSLEQMHEGCDRLSGDRLGDNLLTEAYVNAAFTEIVSTEFLE</sequence>
<dbReference type="EMBL" id="MWWQ01000014">
    <property type="protein sequence ID" value="OZG49523.1"/>
    <property type="molecule type" value="Genomic_DNA"/>
</dbReference>
<protein>
    <submittedName>
        <fullName evidence="1">Sel1-like repeat protein</fullName>
    </submittedName>
</protein>
<dbReference type="AlphaFoldDB" id="A0A261ERN7"/>
<dbReference type="InterPro" id="IPR011990">
    <property type="entry name" value="TPR-like_helical_dom_sf"/>
</dbReference>
<reference evidence="1 2" key="1">
    <citation type="journal article" date="2017" name="BMC Genomics">
        <title>Comparative genomic and phylogenomic analyses of the Bifidobacteriaceae family.</title>
        <authorList>
            <person name="Lugli G.A."/>
            <person name="Milani C."/>
            <person name="Turroni F."/>
            <person name="Duranti S."/>
            <person name="Mancabelli L."/>
            <person name="Mangifesta M."/>
            <person name="Ferrario C."/>
            <person name="Modesto M."/>
            <person name="Mattarelli P."/>
            <person name="Jiri K."/>
            <person name="van Sinderen D."/>
            <person name="Ventura M."/>
        </authorList>
    </citation>
    <scope>NUCLEOTIDE SEQUENCE [LARGE SCALE GENOMIC DNA]</scope>
    <source>
        <strain evidence="1 2">DSM 24744</strain>
    </source>
</reference>
<dbReference type="SUPFAM" id="SSF81901">
    <property type="entry name" value="HCP-like"/>
    <property type="match status" value="1"/>
</dbReference>
<dbReference type="RefSeq" id="WP_094691661.1">
    <property type="nucleotide sequence ID" value="NZ_MWWQ01000014.1"/>
</dbReference>
<dbReference type="OrthoDB" id="9797030at2"/>
<gene>
    <name evidence="1" type="ORF">PSSU_1347</name>
</gene>
<proteinExistence type="predicted"/>
<name>A0A261ERN7_9BIFI</name>
<dbReference type="InterPro" id="IPR006597">
    <property type="entry name" value="Sel1-like"/>
</dbReference>
<evidence type="ECO:0000313" key="2">
    <source>
        <dbReference type="Proteomes" id="UP000216454"/>
    </source>
</evidence>
<dbReference type="Gene3D" id="1.25.40.10">
    <property type="entry name" value="Tetratricopeptide repeat domain"/>
    <property type="match status" value="1"/>
</dbReference>